<gene>
    <name evidence="2" type="ordered locus">Mboo_0666</name>
</gene>
<keyword evidence="3" id="KW-1185">Reference proteome</keyword>
<dbReference type="HOGENOM" id="CLU_751449_0_0_2"/>
<sequence>MDRNDPAKGQGPITSLHRTLWTEIHKERQRHRELYASGTSGRITLIILGMAILINILLFVSNPLYPLMFTSASFFLFMFYFVTLLIPHNLKEAPLPQTEISRYLTRLRENGIIVSTKKFTRVFLNAFFINCRPLFYGFALIFSIDIVLVLAMASRGVLSFSSTGIVLFESVAIILFYFLVWRLEPYTIEFFSGVSGVKEHLIKKRVPEPVVSSLVFLGAGLALFGILSTLVLLPGMSVNNILSVTDLKQLSHFFLAIGVILVTQYFIMRYIHGITSRDLLARFSQGKAECLFRQIEITGHSGLSNEDTARTDAETSTLCRAAELLLETQIYQVDKKTLLGMFPVYIVNPDFSLVLFSSSREDTGTCPG</sequence>
<feature type="transmembrane region" description="Helical" evidence="1">
    <location>
        <begin position="160"/>
        <end position="180"/>
    </location>
</feature>
<dbReference type="EMBL" id="CP000780">
    <property type="protein sequence ID" value="ABS55184.1"/>
    <property type="molecule type" value="Genomic_DNA"/>
</dbReference>
<accession>A7I623</accession>
<dbReference type="RefSeq" id="WP_012106206.1">
    <property type="nucleotide sequence ID" value="NC_009712.1"/>
</dbReference>
<feature type="transmembrane region" description="Helical" evidence="1">
    <location>
        <begin position="253"/>
        <end position="272"/>
    </location>
</feature>
<protein>
    <submittedName>
        <fullName evidence="2">Uncharacterized protein</fullName>
    </submittedName>
</protein>
<keyword evidence="1" id="KW-1133">Transmembrane helix</keyword>
<dbReference type="AlphaFoldDB" id="A7I623"/>
<feature type="transmembrane region" description="Helical" evidence="1">
    <location>
        <begin position="210"/>
        <end position="233"/>
    </location>
</feature>
<dbReference type="eggNOG" id="arCOG08220">
    <property type="taxonomic scope" value="Archaea"/>
</dbReference>
<dbReference type="Proteomes" id="UP000002408">
    <property type="component" value="Chromosome"/>
</dbReference>
<dbReference type="OrthoDB" id="107694at2157"/>
<keyword evidence="1" id="KW-0812">Transmembrane</keyword>
<evidence type="ECO:0000313" key="3">
    <source>
        <dbReference type="Proteomes" id="UP000002408"/>
    </source>
</evidence>
<reference evidence="3" key="1">
    <citation type="journal article" date="2015" name="Microbiology">
        <title>Genome of Methanoregula boonei 6A8 reveals adaptations to oligotrophic peatland environments.</title>
        <authorList>
            <person name="Braeuer S."/>
            <person name="Cadillo-Quiroz H."/>
            <person name="Kyrpides N."/>
            <person name="Woyke T."/>
            <person name="Goodwin L."/>
            <person name="Detter C."/>
            <person name="Podell S."/>
            <person name="Yavitt J.B."/>
            <person name="Zinder S.H."/>
        </authorList>
    </citation>
    <scope>NUCLEOTIDE SEQUENCE [LARGE SCALE GENOMIC DNA]</scope>
    <source>
        <strain evidence="3">DSM 21154 / JCM 14090 / 6A8</strain>
    </source>
</reference>
<feature type="transmembrane region" description="Helical" evidence="1">
    <location>
        <begin position="64"/>
        <end position="86"/>
    </location>
</feature>
<proteinExistence type="predicted"/>
<dbReference type="KEGG" id="mbn:Mboo_0666"/>
<name>A7I623_METB6</name>
<evidence type="ECO:0000313" key="2">
    <source>
        <dbReference type="EMBL" id="ABS55184.1"/>
    </source>
</evidence>
<evidence type="ECO:0000256" key="1">
    <source>
        <dbReference type="SAM" id="Phobius"/>
    </source>
</evidence>
<keyword evidence="1" id="KW-0472">Membrane</keyword>
<feature type="transmembrane region" description="Helical" evidence="1">
    <location>
        <begin position="34"/>
        <end position="58"/>
    </location>
</feature>
<dbReference type="STRING" id="456442.Mboo_0666"/>
<dbReference type="GeneID" id="5411318"/>
<organism evidence="2 3">
    <name type="scientific">Methanoregula boonei (strain DSM 21154 / JCM 14090 / 6A8)</name>
    <dbReference type="NCBI Taxonomy" id="456442"/>
    <lineage>
        <taxon>Archaea</taxon>
        <taxon>Methanobacteriati</taxon>
        <taxon>Methanobacteriota</taxon>
        <taxon>Stenosarchaea group</taxon>
        <taxon>Methanomicrobia</taxon>
        <taxon>Methanomicrobiales</taxon>
        <taxon>Methanoregulaceae</taxon>
        <taxon>Methanoregula</taxon>
    </lineage>
</organism>